<dbReference type="Pfam" id="PF03639">
    <property type="entry name" value="Glyco_hydro_81"/>
    <property type="match status" value="1"/>
</dbReference>
<dbReference type="EMBL" id="SPLM01000072">
    <property type="protein sequence ID" value="TMW63177.1"/>
    <property type="molecule type" value="Genomic_DNA"/>
</dbReference>
<feature type="domain" description="Glycosyl hydrolase family 81 C-terminal" evidence="11">
    <location>
        <begin position="368"/>
        <end position="718"/>
    </location>
</feature>
<dbReference type="PROSITE" id="PS52008">
    <property type="entry name" value="GH81"/>
    <property type="match status" value="1"/>
</dbReference>
<evidence type="ECO:0000259" key="11">
    <source>
        <dbReference type="Pfam" id="PF17652"/>
    </source>
</evidence>
<comment type="caution">
    <text evidence="12">The sequence shown here is derived from an EMBL/GenBank/DDBJ whole genome shotgun (WGS) entry which is preliminary data.</text>
</comment>
<evidence type="ECO:0000256" key="6">
    <source>
        <dbReference type="ARBA" id="ARBA00023295"/>
    </source>
</evidence>
<evidence type="ECO:0000256" key="4">
    <source>
        <dbReference type="ARBA" id="ARBA00022801"/>
    </source>
</evidence>
<dbReference type="InterPro" id="IPR040451">
    <property type="entry name" value="GH81_N"/>
</dbReference>
<keyword evidence="8" id="KW-0624">Polysaccharide degradation</keyword>
<evidence type="ECO:0000256" key="9">
    <source>
        <dbReference type="SAM" id="SignalP"/>
    </source>
</evidence>
<feature type="signal peptide" evidence="9">
    <location>
        <begin position="1"/>
        <end position="21"/>
    </location>
</feature>
<dbReference type="Gene3D" id="2.70.98.30">
    <property type="entry name" value="Golgi alpha-mannosidase II, domain 4"/>
    <property type="match status" value="1"/>
</dbReference>
<dbReference type="GO" id="GO:0052861">
    <property type="term" value="F:endo-1,3(4)-beta-glucanase activity"/>
    <property type="evidence" value="ECO:0007669"/>
    <property type="project" value="InterPro"/>
</dbReference>
<dbReference type="GO" id="GO:0071555">
    <property type="term" value="P:cell wall organization"/>
    <property type="evidence" value="ECO:0007669"/>
    <property type="project" value="UniProtKB-KW"/>
</dbReference>
<name>A0A8K1CJ72_PYTOL</name>
<dbReference type="Proteomes" id="UP000794436">
    <property type="component" value="Unassembled WGS sequence"/>
</dbReference>
<evidence type="ECO:0000259" key="10">
    <source>
        <dbReference type="Pfam" id="PF03639"/>
    </source>
</evidence>
<keyword evidence="13" id="KW-1185">Reference proteome</keyword>
<feature type="chain" id="PRO_5035470620" description="glucan endo-1,3-beta-D-glucosidase" evidence="9">
    <location>
        <begin position="22"/>
        <end position="725"/>
    </location>
</feature>
<dbReference type="AlphaFoldDB" id="A0A8K1CJ72"/>
<sequence length="725" mass="81410">MKLWLLSAVGLHAWLAATSEAQDTWESGDLTPPQTLVPYSTGQLSLCTPRNIDIVAGKPIPTNTWWGNLITCDPSSNVTQPIWPNPFAISVETVNTQSLHGFAMGYPFRYRYFGNLSPSGEAPFYGHVAHKEVILSATEFAGTVPIVRVTDWSDLGVSVALSIASGKLESNIVSGMAFVTGTYTQLSPRIGIQVPMQSINGLSITVGRVVTGRKFLITTVSNLQWVIYTNTDVSLTIETNQVLRTSSPFTGTMRVAPVVTEVPVTVYDMYKDCIVLGGDVAVVSDAQYQFQWRTMGDCTNGLFHYALPHQMETIDASTVREVTGVSLRSTVRGQMRALVTRTTAMTWLFNEPASIPITFYPRYRLTTQDASQQNLLNQLVTDIQSTWSIATTGSFYFNGKAAQKYASLCLMANDPTIVGSDITPLRRCLTKLAAIITPFLDNSWTYKLNYDRVYGGIVSSESFTSGNLNADFGNTVYNDHHYHYGYWVYTAAVMNYLYPKWTRIDDLNRMTRLLLRDVATPNSVDPFFPKFRHYDWYRGHSYSHGVTTFADGKDEESTSEDVNFAYAMYLYGQATGHARMTTISRMMIKVTSRAIQRYFLMEASSTVHPDNFKTHKAPGILFDNKVDYATWFSAERYCIHGIQMIPITPITDFVRTRTFIQEEWDTVLSKEAIVVNGDVSNPWLSLLYANYARVNRAQALPMLQKTEMDDGLTRSWALYMALQLY</sequence>
<dbReference type="Gene3D" id="1.20.5.420">
    <property type="entry name" value="Immunoglobulin FC, subunit C"/>
    <property type="match status" value="1"/>
</dbReference>
<gene>
    <name evidence="12" type="ORF">Poli38472_002118</name>
</gene>
<dbReference type="InterPro" id="IPR005200">
    <property type="entry name" value="Endo-beta-glucanase"/>
</dbReference>
<dbReference type="PANTHER" id="PTHR31983">
    <property type="entry name" value="ENDO-1,3(4)-BETA-GLUCANASE 1"/>
    <property type="match status" value="1"/>
</dbReference>
<dbReference type="EC" id="3.2.1.39" evidence="3"/>
<organism evidence="12 13">
    <name type="scientific">Pythium oligandrum</name>
    <name type="common">Mycoparasitic fungus</name>
    <dbReference type="NCBI Taxonomy" id="41045"/>
    <lineage>
        <taxon>Eukaryota</taxon>
        <taxon>Sar</taxon>
        <taxon>Stramenopiles</taxon>
        <taxon>Oomycota</taxon>
        <taxon>Peronosporomycetes</taxon>
        <taxon>Pythiales</taxon>
        <taxon>Pythiaceae</taxon>
        <taxon>Pythium</taxon>
    </lineage>
</organism>
<evidence type="ECO:0000256" key="5">
    <source>
        <dbReference type="ARBA" id="ARBA00023277"/>
    </source>
</evidence>
<reference evidence="12" key="1">
    <citation type="submission" date="2019-03" db="EMBL/GenBank/DDBJ databases">
        <title>Long read genome sequence of the mycoparasitic Pythium oligandrum ATCC 38472 isolated from sugarbeet rhizosphere.</title>
        <authorList>
            <person name="Gaulin E."/>
        </authorList>
    </citation>
    <scope>NUCLEOTIDE SEQUENCE</scope>
    <source>
        <strain evidence="12">ATCC 38472_TT</strain>
    </source>
</reference>
<evidence type="ECO:0000313" key="13">
    <source>
        <dbReference type="Proteomes" id="UP000794436"/>
    </source>
</evidence>
<evidence type="ECO:0000313" key="12">
    <source>
        <dbReference type="EMBL" id="TMW63177.1"/>
    </source>
</evidence>
<dbReference type="GO" id="GO:0000272">
    <property type="term" value="P:polysaccharide catabolic process"/>
    <property type="evidence" value="ECO:0007669"/>
    <property type="project" value="UniProtKB-KW"/>
</dbReference>
<evidence type="ECO:0000256" key="3">
    <source>
        <dbReference type="ARBA" id="ARBA00012780"/>
    </source>
</evidence>
<keyword evidence="9" id="KW-0732">Signal</keyword>
<feature type="domain" description="Glycosyl hydrolase family 81 N-terminal" evidence="10">
    <location>
        <begin position="56"/>
        <end position="361"/>
    </location>
</feature>
<dbReference type="Pfam" id="PF17652">
    <property type="entry name" value="Glyco_hydro81C"/>
    <property type="match status" value="1"/>
</dbReference>
<evidence type="ECO:0000256" key="2">
    <source>
        <dbReference type="ARBA" id="ARBA00010730"/>
    </source>
</evidence>
<comment type="similarity">
    <text evidence="2">Belongs to the glycosyl hydrolase 81 family.</text>
</comment>
<comment type="catalytic activity">
    <reaction evidence="1">
        <text>Hydrolysis of (1-&gt;3)-beta-D-glucosidic linkages in (1-&gt;3)-beta-D-glucans.</text>
        <dbReference type="EC" id="3.2.1.39"/>
    </reaction>
</comment>
<proteinExistence type="inferred from homology"/>
<keyword evidence="5" id="KW-0119">Carbohydrate metabolism</keyword>
<dbReference type="Gene3D" id="1.10.287.1170">
    <property type="entry name" value="glycoside hydrolase family 81 endo-[beta] glucanase"/>
    <property type="match status" value="1"/>
</dbReference>
<dbReference type="GO" id="GO:0042973">
    <property type="term" value="F:glucan endo-1,3-beta-D-glucosidase activity"/>
    <property type="evidence" value="ECO:0007669"/>
    <property type="project" value="UniProtKB-EC"/>
</dbReference>
<keyword evidence="4" id="KW-0378">Hydrolase</keyword>
<evidence type="ECO:0000256" key="7">
    <source>
        <dbReference type="ARBA" id="ARBA00023316"/>
    </source>
</evidence>
<accession>A0A8K1CJ72</accession>
<evidence type="ECO:0000256" key="1">
    <source>
        <dbReference type="ARBA" id="ARBA00000382"/>
    </source>
</evidence>
<dbReference type="PANTHER" id="PTHR31983:SF0">
    <property type="entry name" value="GLUCAN ENDO-1,3-BETA-D-GLUCOSIDASE 2"/>
    <property type="match status" value="1"/>
</dbReference>
<dbReference type="InterPro" id="IPR040720">
    <property type="entry name" value="GH81_C"/>
</dbReference>
<keyword evidence="6" id="KW-0326">Glycosidase</keyword>
<dbReference type="OrthoDB" id="4473401at2759"/>
<evidence type="ECO:0000256" key="8">
    <source>
        <dbReference type="ARBA" id="ARBA00023326"/>
    </source>
</evidence>
<protein>
    <recommendedName>
        <fullName evidence="3">glucan endo-1,3-beta-D-glucosidase</fullName>
        <ecNumber evidence="3">3.2.1.39</ecNumber>
    </recommendedName>
</protein>
<keyword evidence="7" id="KW-0961">Cell wall biogenesis/degradation</keyword>